<gene>
    <name evidence="2" type="ORF">ACFSVN_06785</name>
</gene>
<evidence type="ECO:0000313" key="3">
    <source>
        <dbReference type="Proteomes" id="UP001597460"/>
    </source>
</evidence>
<comment type="caution">
    <text evidence="2">The sequence shown here is derived from an EMBL/GenBank/DDBJ whole genome shotgun (WGS) entry which is preliminary data.</text>
</comment>
<dbReference type="RefSeq" id="WP_390300334.1">
    <property type="nucleotide sequence ID" value="NZ_JBHULI010000024.1"/>
</dbReference>
<dbReference type="InterPro" id="IPR007607">
    <property type="entry name" value="BacA/B"/>
</dbReference>
<dbReference type="Proteomes" id="UP001597460">
    <property type="component" value="Unassembled WGS sequence"/>
</dbReference>
<accession>A0ABW5JHD0</accession>
<sequence length="128" mass="13302">MNTKPKAESPSVTYITESTHVNADINCKDDIRISGTVDGNIKTSKKIILSKEGKIKGKLTSPTADIAGNVDGDIITSGKLTLRPTAVVTGKIQAEKLSIEDGAQLTGEFMVGPGSNASVSKPSSTVSK</sequence>
<reference evidence="3" key="1">
    <citation type="journal article" date="2019" name="Int. J. Syst. Evol. Microbiol.">
        <title>The Global Catalogue of Microorganisms (GCM) 10K type strain sequencing project: providing services to taxonomists for standard genome sequencing and annotation.</title>
        <authorList>
            <consortium name="The Broad Institute Genomics Platform"/>
            <consortium name="The Broad Institute Genome Sequencing Center for Infectious Disease"/>
            <person name="Wu L."/>
            <person name="Ma J."/>
        </authorList>
    </citation>
    <scope>NUCLEOTIDE SEQUENCE [LARGE SCALE GENOMIC DNA]</scope>
    <source>
        <strain evidence="3">KCTC 52042</strain>
    </source>
</reference>
<dbReference type="EMBL" id="JBHULI010000024">
    <property type="protein sequence ID" value="MFD2532146.1"/>
    <property type="molecule type" value="Genomic_DNA"/>
</dbReference>
<dbReference type="Pfam" id="PF04519">
    <property type="entry name" value="Bactofilin"/>
    <property type="match status" value="1"/>
</dbReference>
<name>A0ABW5JHD0_9BACT</name>
<evidence type="ECO:0000256" key="1">
    <source>
        <dbReference type="ARBA" id="ARBA00044755"/>
    </source>
</evidence>
<keyword evidence="3" id="KW-1185">Reference proteome</keyword>
<organism evidence="2 3">
    <name type="scientific">Gracilimonas halophila</name>
    <dbReference type="NCBI Taxonomy" id="1834464"/>
    <lineage>
        <taxon>Bacteria</taxon>
        <taxon>Pseudomonadati</taxon>
        <taxon>Balneolota</taxon>
        <taxon>Balneolia</taxon>
        <taxon>Balneolales</taxon>
        <taxon>Balneolaceae</taxon>
        <taxon>Gracilimonas</taxon>
    </lineage>
</organism>
<dbReference type="PANTHER" id="PTHR35024">
    <property type="entry name" value="HYPOTHETICAL CYTOSOLIC PROTEIN"/>
    <property type="match status" value="1"/>
</dbReference>
<protein>
    <submittedName>
        <fullName evidence="2">Polymer-forming cytoskeletal protein</fullName>
    </submittedName>
</protein>
<comment type="similarity">
    <text evidence="1">Belongs to the bactofilin family.</text>
</comment>
<evidence type="ECO:0000313" key="2">
    <source>
        <dbReference type="EMBL" id="MFD2532146.1"/>
    </source>
</evidence>
<proteinExistence type="inferred from homology"/>
<dbReference type="PANTHER" id="PTHR35024:SF4">
    <property type="entry name" value="POLYMER-FORMING CYTOSKELETAL PROTEIN"/>
    <property type="match status" value="1"/>
</dbReference>